<dbReference type="AlphaFoldDB" id="A0A4W3JJH7"/>
<evidence type="ECO:0000313" key="8">
    <source>
        <dbReference type="Ensembl" id="ENSCMIP00000038208.1"/>
    </source>
</evidence>
<dbReference type="InterPro" id="IPR029618">
    <property type="entry name" value="CCDC172"/>
</dbReference>
<proteinExistence type="inferred from homology"/>
<evidence type="ECO:0000313" key="9">
    <source>
        <dbReference type="Proteomes" id="UP000314986"/>
    </source>
</evidence>
<feature type="compositionally biased region" description="Polar residues" evidence="7">
    <location>
        <begin position="257"/>
        <end position="283"/>
    </location>
</feature>
<evidence type="ECO:0000256" key="1">
    <source>
        <dbReference type="ARBA" id="ARBA00004496"/>
    </source>
</evidence>
<feature type="coiled-coil region" evidence="6">
    <location>
        <begin position="24"/>
        <end position="111"/>
    </location>
</feature>
<dbReference type="Proteomes" id="UP000314986">
    <property type="component" value="Unassembled WGS sequence"/>
</dbReference>
<reference evidence="9" key="1">
    <citation type="journal article" date="2006" name="Science">
        <title>Ancient noncoding elements conserved in the human genome.</title>
        <authorList>
            <person name="Venkatesh B."/>
            <person name="Kirkness E.F."/>
            <person name="Loh Y.H."/>
            <person name="Halpern A.L."/>
            <person name="Lee A.P."/>
            <person name="Johnson J."/>
            <person name="Dandona N."/>
            <person name="Viswanathan L.D."/>
            <person name="Tay A."/>
            <person name="Venter J.C."/>
            <person name="Strausberg R.L."/>
            <person name="Brenner S."/>
        </authorList>
    </citation>
    <scope>NUCLEOTIDE SEQUENCE [LARGE SCALE GENOMIC DNA]</scope>
</reference>
<evidence type="ECO:0000256" key="4">
    <source>
        <dbReference type="ARBA" id="ARBA00022490"/>
    </source>
</evidence>
<reference evidence="9" key="2">
    <citation type="journal article" date="2007" name="PLoS Biol.">
        <title>Survey sequencing and comparative analysis of the elephant shark (Callorhinchus milii) genome.</title>
        <authorList>
            <person name="Venkatesh B."/>
            <person name="Kirkness E.F."/>
            <person name="Loh Y.H."/>
            <person name="Halpern A.L."/>
            <person name="Lee A.P."/>
            <person name="Johnson J."/>
            <person name="Dandona N."/>
            <person name="Viswanathan L.D."/>
            <person name="Tay A."/>
            <person name="Venter J.C."/>
            <person name="Strausberg R.L."/>
            <person name="Brenner S."/>
        </authorList>
    </citation>
    <scope>NUCLEOTIDE SEQUENCE [LARGE SCALE GENOMIC DNA]</scope>
</reference>
<feature type="coiled-coil region" evidence="6">
    <location>
        <begin position="228"/>
        <end position="255"/>
    </location>
</feature>
<dbReference type="GO" id="GO:0005737">
    <property type="term" value="C:cytoplasm"/>
    <property type="evidence" value="ECO:0007669"/>
    <property type="project" value="UniProtKB-SubCell"/>
</dbReference>
<sequence>MSLDNLFEEILATEQKVLERRQFLQGVKSEMIRCNEKLREVKEELCANRMTLELKKQEFSEKKFHLELLKKREESLKKQREEITRENNIYLEALKEKKRKYTEEREKFVSEISEFNTEYDLLSNRAIVIEIKAKTKICDLEAEARCLESDMKCLEQKNVQLNALKLQKNGVKKEILQLQGKYQDFKDELAAAFSHTQTQEAEKAQICQKPQTDHEFLRLKNELEMHREDDLESVCEALRTEIQFLQLKLSQGKQQQMNNSRVTSQWGTSELSNEQEHGLSQQP</sequence>
<reference evidence="8" key="5">
    <citation type="submission" date="2025-09" db="UniProtKB">
        <authorList>
            <consortium name="Ensembl"/>
        </authorList>
    </citation>
    <scope>IDENTIFICATION</scope>
</reference>
<organism evidence="8 9">
    <name type="scientific">Callorhinchus milii</name>
    <name type="common">Ghost shark</name>
    <dbReference type="NCBI Taxonomy" id="7868"/>
    <lineage>
        <taxon>Eukaryota</taxon>
        <taxon>Metazoa</taxon>
        <taxon>Chordata</taxon>
        <taxon>Craniata</taxon>
        <taxon>Vertebrata</taxon>
        <taxon>Chondrichthyes</taxon>
        <taxon>Holocephali</taxon>
        <taxon>Chimaeriformes</taxon>
        <taxon>Callorhinchidae</taxon>
        <taxon>Callorhinchus</taxon>
    </lineage>
</organism>
<dbReference type="OrthoDB" id="10055570at2759"/>
<dbReference type="OMA" id="RQCNEIT"/>
<keyword evidence="5 6" id="KW-0175">Coiled coil</keyword>
<feature type="region of interest" description="Disordered" evidence="7">
    <location>
        <begin position="255"/>
        <end position="283"/>
    </location>
</feature>
<dbReference type="PANTHER" id="PTHR22419">
    <property type="entry name" value="COILED-COIL DOMAIN-CONTAINING PROTEIN 172"/>
    <property type="match status" value="1"/>
</dbReference>
<dbReference type="CTD" id="374355"/>
<gene>
    <name evidence="8" type="primary">ccdc172</name>
</gene>
<evidence type="ECO:0000256" key="7">
    <source>
        <dbReference type="SAM" id="MobiDB-lite"/>
    </source>
</evidence>
<dbReference type="PANTHER" id="PTHR22419:SF2">
    <property type="entry name" value="COILED-COIL DOMAIN-CONTAINING PROTEIN 172"/>
    <property type="match status" value="1"/>
</dbReference>
<accession>A0A4W3JJH7</accession>
<dbReference type="STRING" id="7868.ENSCMIP00000038208"/>
<reference evidence="9" key="3">
    <citation type="journal article" date="2014" name="Nature">
        <title>Elephant shark genome provides unique insights into gnathostome evolution.</title>
        <authorList>
            <consortium name="International Elephant Shark Genome Sequencing Consortium"/>
            <person name="Venkatesh B."/>
            <person name="Lee A.P."/>
            <person name="Ravi V."/>
            <person name="Maurya A.K."/>
            <person name="Lian M.M."/>
            <person name="Swann J.B."/>
            <person name="Ohta Y."/>
            <person name="Flajnik M.F."/>
            <person name="Sutoh Y."/>
            <person name="Kasahara M."/>
            <person name="Hoon S."/>
            <person name="Gangu V."/>
            <person name="Roy S.W."/>
            <person name="Irimia M."/>
            <person name="Korzh V."/>
            <person name="Kondrychyn I."/>
            <person name="Lim Z.W."/>
            <person name="Tay B.H."/>
            <person name="Tohari S."/>
            <person name="Kong K.W."/>
            <person name="Ho S."/>
            <person name="Lorente-Galdos B."/>
            <person name="Quilez J."/>
            <person name="Marques-Bonet T."/>
            <person name="Raney B.J."/>
            <person name="Ingham P.W."/>
            <person name="Tay A."/>
            <person name="Hillier L.W."/>
            <person name="Minx P."/>
            <person name="Boehm T."/>
            <person name="Wilson R.K."/>
            <person name="Brenner S."/>
            <person name="Warren W.C."/>
        </authorList>
    </citation>
    <scope>NUCLEOTIDE SEQUENCE [LARGE SCALE GENOMIC DNA]</scope>
</reference>
<dbReference type="RefSeq" id="XP_007907351.1">
    <property type="nucleotide sequence ID" value="XM_007909160.2"/>
</dbReference>
<dbReference type="Ensembl" id="ENSCMIT00000038758.1">
    <property type="protein sequence ID" value="ENSCMIP00000038208.1"/>
    <property type="gene ID" value="ENSCMIG00000016058.1"/>
</dbReference>
<evidence type="ECO:0000256" key="2">
    <source>
        <dbReference type="ARBA" id="ARBA00008975"/>
    </source>
</evidence>
<dbReference type="GeneID" id="103188958"/>
<evidence type="ECO:0000256" key="3">
    <source>
        <dbReference type="ARBA" id="ARBA00022327"/>
    </source>
</evidence>
<evidence type="ECO:0000256" key="6">
    <source>
        <dbReference type="SAM" id="Coils"/>
    </source>
</evidence>
<keyword evidence="9" id="KW-1185">Reference proteome</keyword>
<dbReference type="GeneTree" id="ENSGT00390000005203"/>
<dbReference type="InParanoid" id="A0A4W3JJH7"/>
<feature type="coiled-coil region" evidence="6">
    <location>
        <begin position="144"/>
        <end position="188"/>
    </location>
</feature>
<dbReference type="KEGG" id="cmk:103188958"/>
<comment type="similarity">
    <text evidence="2">Belongs to the CCDC172 family.</text>
</comment>
<keyword evidence="4" id="KW-0963">Cytoplasm</keyword>
<evidence type="ECO:0000256" key="5">
    <source>
        <dbReference type="ARBA" id="ARBA00023054"/>
    </source>
</evidence>
<name>A0A4W3JJH7_CALMI</name>
<comment type="subcellular location">
    <subcellularLocation>
        <location evidence="1">Cytoplasm</location>
    </subcellularLocation>
</comment>
<protein>
    <recommendedName>
        <fullName evidence="3">Coiled-coil domain-containing protein 172</fullName>
    </recommendedName>
</protein>
<reference evidence="8" key="4">
    <citation type="submission" date="2025-08" db="UniProtKB">
        <authorList>
            <consortium name="Ensembl"/>
        </authorList>
    </citation>
    <scope>IDENTIFICATION</scope>
</reference>